<dbReference type="InterPro" id="IPR051455">
    <property type="entry name" value="Bact_solute-bind_prot3"/>
</dbReference>
<dbReference type="GO" id="GO:0030288">
    <property type="term" value="C:outer membrane-bounded periplasmic space"/>
    <property type="evidence" value="ECO:0007669"/>
    <property type="project" value="TreeGrafter"/>
</dbReference>
<name>A0A0M2NM31_9FIRM</name>
<reference evidence="6 7" key="1">
    <citation type="submission" date="2015-04" db="EMBL/GenBank/DDBJ databases">
        <title>Draft genome sequence of bacteremic isolate Catabacter hongkongensis type strain HKU16T.</title>
        <authorList>
            <person name="Lau S.K."/>
            <person name="Teng J.L."/>
            <person name="Huang Y."/>
            <person name="Curreem S.O."/>
            <person name="Tsui S.K."/>
            <person name="Woo P.C."/>
        </authorList>
    </citation>
    <scope>NUCLEOTIDE SEQUENCE [LARGE SCALE GENOMIC DNA]</scope>
    <source>
        <strain evidence="6 7">HKU16</strain>
    </source>
</reference>
<comment type="similarity">
    <text evidence="1">Belongs to the bacterial solute-binding protein 3 family.</text>
</comment>
<dbReference type="Pfam" id="PF00497">
    <property type="entry name" value="SBP_bac_3"/>
    <property type="match status" value="1"/>
</dbReference>
<organism evidence="6 7">
    <name type="scientific">Christensenella hongkongensis</name>
    <dbReference type="NCBI Taxonomy" id="270498"/>
    <lineage>
        <taxon>Bacteria</taxon>
        <taxon>Bacillati</taxon>
        <taxon>Bacillota</taxon>
        <taxon>Clostridia</taxon>
        <taxon>Christensenellales</taxon>
        <taxon>Christensenellaceae</taxon>
        <taxon>Christensenella</taxon>
    </lineage>
</organism>
<evidence type="ECO:0000256" key="3">
    <source>
        <dbReference type="ARBA" id="ARBA00022729"/>
    </source>
</evidence>
<dbReference type="SUPFAM" id="SSF53850">
    <property type="entry name" value="Periplasmic binding protein-like II"/>
    <property type="match status" value="1"/>
</dbReference>
<gene>
    <name evidence="6" type="ORF">CHK_0459</name>
</gene>
<feature type="transmembrane region" description="Helical" evidence="4">
    <location>
        <begin position="24"/>
        <end position="45"/>
    </location>
</feature>
<evidence type="ECO:0000313" key="7">
    <source>
        <dbReference type="Proteomes" id="UP000034076"/>
    </source>
</evidence>
<dbReference type="PANTHER" id="PTHR30085:SF6">
    <property type="entry name" value="ABC TRANSPORTER GLUTAMINE-BINDING PROTEIN GLNH"/>
    <property type="match status" value="1"/>
</dbReference>
<evidence type="ECO:0000259" key="5">
    <source>
        <dbReference type="SMART" id="SM00062"/>
    </source>
</evidence>
<keyword evidence="4" id="KW-0472">Membrane</keyword>
<dbReference type="InterPro" id="IPR001638">
    <property type="entry name" value="Solute-binding_3/MltF_N"/>
</dbReference>
<feature type="domain" description="Solute-binding protein family 3/N-terminal" evidence="5">
    <location>
        <begin position="60"/>
        <end position="284"/>
    </location>
</feature>
<dbReference type="AlphaFoldDB" id="A0A0M2NM31"/>
<dbReference type="RefSeq" id="WP_046442408.1">
    <property type="nucleotide sequence ID" value="NZ_LAYJ01000045.1"/>
</dbReference>
<dbReference type="PANTHER" id="PTHR30085">
    <property type="entry name" value="AMINO ACID ABC TRANSPORTER PERMEASE"/>
    <property type="match status" value="1"/>
</dbReference>
<comment type="caution">
    <text evidence="6">The sequence shown here is derived from an EMBL/GenBank/DDBJ whole genome shotgun (WGS) entry which is preliminary data.</text>
</comment>
<dbReference type="STRING" id="270498.CHK_0459"/>
<evidence type="ECO:0000256" key="2">
    <source>
        <dbReference type="ARBA" id="ARBA00022448"/>
    </source>
</evidence>
<evidence type="ECO:0000313" key="6">
    <source>
        <dbReference type="EMBL" id="KKI52031.1"/>
    </source>
</evidence>
<keyword evidence="7" id="KW-1185">Reference proteome</keyword>
<dbReference type="GO" id="GO:0006865">
    <property type="term" value="P:amino acid transport"/>
    <property type="evidence" value="ECO:0007669"/>
    <property type="project" value="TreeGrafter"/>
</dbReference>
<keyword evidence="2" id="KW-0813">Transport</keyword>
<dbReference type="Gene3D" id="3.40.190.10">
    <property type="entry name" value="Periplasmic binding protein-like II"/>
    <property type="match status" value="2"/>
</dbReference>
<dbReference type="EMBL" id="LAYJ01000045">
    <property type="protein sequence ID" value="KKI52031.1"/>
    <property type="molecule type" value="Genomic_DNA"/>
</dbReference>
<dbReference type="Proteomes" id="UP000034076">
    <property type="component" value="Unassembled WGS sequence"/>
</dbReference>
<keyword evidence="4" id="KW-1133">Transmembrane helix</keyword>
<proteinExistence type="inferred from homology"/>
<dbReference type="OrthoDB" id="115856at2"/>
<dbReference type="GO" id="GO:0005576">
    <property type="term" value="C:extracellular region"/>
    <property type="evidence" value="ECO:0007669"/>
    <property type="project" value="TreeGrafter"/>
</dbReference>
<protein>
    <submittedName>
        <fullName evidence="6">Glutamine ABC transporter, periplasmic glutamine-binding protein</fullName>
    </submittedName>
</protein>
<accession>A0A0M2NM31</accession>
<evidence type="ECO:0000256" key="4">
    <source>
        <dbReference type="SAM" id="Phobius"/>
    </source>
</evidence>
<keyword evidence="3" id="KW-0732">Signal</keyword>
<evidence type="ECO:0000256" key="1">
    <source>
        <dbReference type="ARBA" id="ARBA00010333"/>
    </source>
</evidence>
<sequence>MDREFKSHRRSRGAEFIKRNKKPLLITILIIAAVIACAVLFTNLATRQGFDTSFLMTRDVVRIGLRTDIEGFGGKDENGNLIGFDRDYIDAVLKDLLGNQEKMYEYYPITSQDAGGAIKYGNIDIALGLLTTGENVSKTKGFTLTEPYYTDDVVAVMRADSRVQRVPDIEATSIGVINTAMSVDDLKQYLEDEKLNFEVERYADYESAMLDLEAGRIPAVIMPRAISRQFQDAGYRILAEPLYTVGYCIMLPTGQSAVETEMNKTIEKLKENGTTLALEEKWGI</sequence>
<dbReference type="SMART" id="SM00062">
    <property type="entry name" value="PBPb"/>
    <property type="match status" value="1"/>
</dbReference>
<keyword evidence="4" id="KW-0812">Transmembrane</keyword>